<keyword evidence="2 4" id="KW-0479">Metal-binding</keyword>
<dbReference type="GO" id="GO:0005829">
    <property type="term" value="C:cytosol"/>
    <property type="evidence" value="ECO:0007669"/>
    <property type="project" value="TreeGrafter"/>
</dbReference>
<comment type="similarity">
    <text evidence="1 4">Belongs to the frataxin family.</text>
</comment>
<evidence type="ECO:0000313" key="6">
    <source>
        <dbReference type="Proteomes" id="UP000640333"/>
    </source>
</evidence>
<name>A0A8J7FEN5_9GAMM</name>
<dbReference type="SMART" id="SM01219">
    <property type="entry name" value="Frataxin_Cyay"/>
    <property type="match status" value="1"/>
</dbReference>
<organism evidence="5 6">
    <name type="scientific">Pontibacterium sinense</name>
    <dbReference type="NCBI Taxonomy" id="2781979"/>
    <lineage>
        <taxon>Bacteria</taxon>
        <taxon>Pseudomonadati</taxon>
        <taxon>Pseudomonadota</taxon>
        <taxon>Gammaproteobacteria</taxon>
        <taxon>Oceanospirillales</taxon>
        <taxon>Oceanospirillaceae</taxon>
        <taxon>Pontibacterium</taxon>
    </lineage>
</organism>
<dbReference type="PANTHER" id="PTHR16821:SF2">
    <property type="entry name" value="FRATAXIN, MITOCHONDRIAL"/>
    <property type="match status" value="1"/>
</dbReference>
<evidence type="ECO:0000256" key="1">
    <source>
        <dbReference type="ARBA" id="ARBA00008183"/>
    </source>
</evidence>
<dbReference type="Proteomes" id="UP000640333">
    <property type="component" value="Unassembled WGS sequence"/>
</dbReference>
<keyword evidence="3 4" id="KW-0408">Iron</keyword>
<dbReference type="GO" id="GO:0008198">
    <property type="term" value="F:ferrous iron binding"/>
    <property type="evidence" value="ECO:0007669"/>
    <property type="project" value="TreeGrafter"/>
</dbReference>
<dbReference type="RefSeq" id="WP_193951341.1">
    <property type="nucleotide sequence ID" value="NZ_JADEYS010000001.1"/>
</dbReference>
<gene>
    <name evidence="4 5" type="primary">cyaY</name>
    <name evidence="5" type="ORF">IOQ59_00770</name>
</gene>
<protein>
    <recommendedName>
        <fullName evidence="4">Iron-sulfur cluster assembly protein CyaY</fullName>
    </recommendedName>
</protein>
<keyword evidence="6" id="KW-1185">Reference proteome</keyword>
<dbReference type="NCBIfam" id="TIGR03421">
    <property type="entry name" value="FeS_CyaY"/>
    <property type="match status" value="1"/>
</dbReference>
<evidence type="ECO:0000256" key="4">
    <source>
        <dbReference type="HAMAP-Rule" id="MF_00142"/>
    </source>
</evidence>
<dbReference type="EMBL" id="JADEYS010000001">
    <property type="protein sequence ID" value="MBE9395783.1"/>
    <property type="molecule type" value="Genomic_DNA"/>
</dbReference>
<dbReference type="InterPro" id="IPR047584">
    <property type="entry name" value="CyaY"/>
</dbReference>
<reference evidence="5" key="1">
    <citation type="submission" date="2020-10" db="EMBL/GenBank/DDBJ databases">
        <title>Bacterium isolated from coastal waters sediment.</title>
        <authorList>
            <person name="Chen R.-J."/>
            <person name="Lu D.-C."/>
            <person name="Zhu K.-L."/>
            <person name="Du Z.-J."/>
        </authorList>
    </citation>
    <scope>NUCLEOTIDE SEQUENCE</scope>
    <source>
        <strain evidence="5">N1Y112</strain>
    </source>
</reference>
<dbReference type="GO" id="GO:0016226">
    <property type="term" value="P:iron-sulfur cluster assembly"/>
    <property type="evidence" value="ECO:0007669"/>
    <property type="project" value="UniProtKB-UniRule"/>
</dbReference>
<dbReference type="InterPro" id="IPR036524">
    <property type="entry name" value="Frataxin/CyaY_sf"/>
</dbReference>
<dbReference type="AlphaFoldDB" id="A0A8J7FEN5"/>
<dbReference type="InterPro" id="IPR002908">
    <property type="entry name" value="Frataxin/CyaY"/>
</dbReference>
<dbReference type="Gene3D" id="3.30.920.10">
    <property type="entry name" value="Frataxin/CyaY"/>
    <property type="match status" value="1"/>
</dbReference>
<evidence type="ECO:0000313" key="5">
    <source>
        <dbReference type="EMBL" id="MBE9395783.1"/>
    </source>
</evidence>
<sequence>MTESEFNDKVDATLETIEEMLDEAETDLDYENTGGVLTVICENRSQIIFTRQAPVKQLWLATKTGGFHFDFDAALNTWVRDSDQTPLSGFLQQTFKDQAGEDFNFDL</sequence>
<comment type="caution">
    <text evidence="5">The sequence shown here is derived from an EMBL/GenBank/DDBJ whole genome shotgun (WGS) entry which is preliminary data.</text>
</comment>
<dbReference type="HAMAP" id="MF_00142">
    <property type="entry name" value="CyaY"/>
    <property type="match status" value="1"/>
</dbReference>
<dbReference type="PROSITE" id="PS50810">
    <property type="entry name" value="FRATAXIN_2"/>
    <property type="match status" value="1"/>
</dbReference>
<dbReference type="PANTHER" id="PTHR16821">
    <property type="entry name" value="FRATAXIN"/>
    <property type="match status" value="1"/>
</dbReference>
<dbReference type="GO" id="GO:0008199">
    <property type="term" value="F:ferric iron binding"/>
    <property type="evidence" value="ECO:0007669"/>
    <property type="project" value="InterPro"/>
</dbReference>
<dbReference type="SUPFAM" id="SSF55387">
    <property type="entry name" value="Frataxin/Nqo15-like"/>
    <property type="match status" value="1"/>
</dbReference>
<proteinExistence type="inferred from homology"/>
<evidence type="ECO:0000256" key="3">
    <source>
        <dbReference type="ARBA" id="ARBA00023004"/>
    </source>
</evidence>
<accession>A0A8J7FEN5</accession>
<dbReference type="Pfam" id="PF01491">
    <property type="entry name" value="Frataxin_Cyay"/>
    <property type="match status" value="1"/>
</dbReference>
<comment type="function">
    <text evidence="4">Involved in iron-sulfur (Fe-S) cluster assembly. May act as a regulator of Fe-S biogenesis.</text>
</comment>
<evidence type="ECO:0000256" key="2">
    <source>
        <dbReference type="ARBA" id="ARBA00022723"/>
    </source>
</evidence>